<dbReference type="InterPro" id="IPR003137">
    <property type="entry name" value="PA_domain"/>
</dbReference>
<keyword evidence="4" id="KW-1185">Reference proteome</keyword>
<dbReference type="Pfam" id="PF02225">
    <property type="entry name" value="PA"/>
    <property type="match status" value="1"/>
</dbReference>
<dbReference type="OrthoDB" id="9762302at2"/>
<dbReference type="SUPFAM" id="SSF52025">
    <property type="entry name" value="PA domain"/>
    <property type="match status" value="1"/>
</dbReference>
<keyword evidence="3" id="KW-0378">Hydrolase</keyword>
<evidence type="ECO:0000313" key="4">
    <source>
        <dbReference type="Proteomes" id="UP000036202"/>
    </source>
</evidence>
<dbReference type="SUPFAM" id="SSF53187">
    <property type="entry name" value="Zn-dependent exopeptidases"/>
    <property type="match status" value="1"/>
</dbReference>
<dbReference type="InterPro" id="IPR007484">
    <property type="entry name" value="Peptidase_M28"/>
</dbReference>
<proteinExistence type="predicted"/>
<dbReference type="GO" id="GO:0004177">
    <property type="term" value="F:aminopeptidase activity"/>
    <property type="evidence" value="ECO:0007669"/>
    <property type="project" value="UniProtKB-KW"/>
</dbReference>
<organism evidence="3 4">
    <name type="scientific">Priestia filamentosa</name>
    <dbReference type="NCBI Taxonomy" id="1402861"/>
    <lineage>
        <taxon>Bacteria</taxon>
        <taxon>Bacillati</taxon>
        <taxon>Bacillota</taxon>
        <taxon>Bacilli</taxon>
        <taxon>Bacillales</taxon>
        <taxon>Bacillaceae</taxon>
        <taxon>Priestia</taxon>
    </lineage>
</organism>
<dbReference type="Pfam" id="PF04389">
    <property type="entry name" value="Peptidase_M28"/>
    <property type="match status" value="1"/>
</dbReference>
<feature type="domain" description="Peptidase M28" evidence="2">
    <location>
        <begin position="246"/>
        <end position="435"/>
    </location>
</feature>
<dbReference type="AlphaFoldDB" id="A0A0H4KML7"/>
<keyword evidence="3" id="KW-0645">Protease</keyword>
<gene>
    <name evidence="3" type="ORF">BEH_16595</name>
</gene>
<reference evidence="3 4" key="1">
    <citation type="journal article" date="2015" name="PLoS ONE">
        <title>Genome Sequence of Bacillus endophyticus and Analysis of Its Companion Mechanism in the Ketogulonigenium vulgare-Bacillus Strain Consortium.</title>
        <authorList>
            <person name="Jia N."/>
            <person name="Du J."/>
            <person name="Ding M.Z."/>
            <person name="Gao F."/>
            <person name="Yuan Y.J."/>
        </authorList>
    </citation>
    <scope>NUCLEOTIDE SEQUENCE [LARGE SCALE GENOMIC DNA]</scope>
    <source>
        <strain evidence="3 4">Hbe603</strain>
    </source>
</reference>
<dbReference type="InterPro" id="IPR039373">
    <property type="entry name" value="Peptidase_M28B"/>
</dbReference>
<feature type="domain" description="PA" evidence="1">
    <location>
        <begin position="136"/>
        <end position="218"/>
    </location>
</feature>
<evidence type="ECO:0000259" key="1">
    <source>
        <dbReference type="Pfam" id="PF02225"/>
    </source>
</evidence>
<name>A0A0H4KML7_9BACI</name>
<dbReference type="PANTHER" id="PTHR10404:SF46">
    <property type="entry name" value="VACUOLAR PROTEIN SORTING-ASSOCIATED PROTEIN 70"/>
    <property type="match status" value="1"/>
</dbReference>
<reference evidence="4" key="2">
    <citation type="submission" date="2015-06" db="EMBL/GenBank/DDBJ databases">
        <title>Genome Sequence of Bacillus endophyticus and Analysis of its Companion Mechanism in the Ketogulonigenium vulgare-Bacillus strain Consortium.</title>
        <authorList>
            <person name="Jia N."/>
            <person name="Du J."/>
            <person name="Ding M.-Z."/>
            <person name="Gao F."/>
            <person name="Yuan Y.-J."/>
        </authorList>
    </citation>
    <scope>NUCLEOTIDE SEQUENCE [LARGE SCALE GENOMIC DNA]</scope>
    <source>
        <strain evidence="4">Hbe603</strain>
    </source>
</reference>
<keyword evidence="3" id="KW-0031">Aminopeptidase</keyword>
<evidence type="ECO:0000313" key="3">
    <source>
        <dbReference type="EMBL" id="AKO93549.1"/>
    </source>
</evidence>
<dbReference type="InterPro" id="IPR046450">
    <property type="entry name" value="PA_dom_sf"/>
</dbReference>
<accession>A0A0H4KML7</accession>
<dbReference type="PATRIC" id="fig|135735.6.peg.3529"/>
<dbReference type="Gene3D" id="3.50.30.30">
    <property type="match status" value="1"/>
</dbReference>
<dbReference type="Gene3D" id="3.40.630.10">
    <property type="entry name" value="Zn peptidases"/>
    <property type="match status" value="1"/>
</dbReference>
<dbReference type="Proteomes" id="UP000036202">
    <property type="component" value="Chromosome"/>
</dbReference>
<dbReference type="CDD" id="cd02133">
    <property type="entry name" value="PA_C5a_like"/>
    <property type="match status" value="1"/>
</dbReference>
<evidence type="ECO:0000259" key="2">
    <source>
        <dbReference type="Pfam" id="PF04389"/>
    </source>
</evidence>
<dbReference type="RefSeq" id="WP_040056478.1">
    <property type="nucleotide sequence ID" value="NZ_CP011974.1"/>
</dbReference>
<dbReference type="KEGG" id="beo:BEH_16595"/>
<dbReference type="EMBL" id="CP011974">
    <property type="protein sequence ID" value="AKO93549.1"/>
    <property type="molecule type" value="Genomic_DNA"/>
</dbReference>
<protein>
    <submittedName>
        <fullName evidence="3">Aminopeptidase</fullName>
    </submittedName>
</protein>
<sequence length="468" mass="50380">MKRYPFRKPLLSAALVAGLATSTFGIPSSSFAASQVETSALTKEDQKIVQGVNVNNIYSHISRLSSQPRVAGTPAEYNAVQYIQQKFSSYGYNVQIQPFTFEAYVPPTTLSLDVKDDNTEYTPQALTYTANGQATGELQYVGLGTEDDVKDLDLSGKIALIERGNISFAEKVLNAAKKGAEAVIIYNNEDGELNGTLGGANDAYVPALSLPKDVGEKLAKKLQDGETVNAEVTVEGSKLETRTSHNVIATKKASNQKKDTGEIVVVGAHHDSVEGAPGANDDASGVAVTLELARVMAKAKTDTELRFVTFGAEENGLIGSTKYVDSLGQNDIFRTRAMFQLDMVGSKDAGDLVMNTVSGQPNTVTDVAGDASERLNGERTPYGQGDRSDHVPFAEVGIPSALFIHEPTEPWYHTPDDTIDKISKEKLQDVAEIVGAGVYDIAKIDRLTQNVKKPKPMKNVSKEVQDVK</sequence>
<dbReference type="PANTHER" id="PTHR10404">
    <property type="entry name" value="N-ACETYLATED-ALPHA-LINKED ACIDIC DIPEPTIDASE"/>
    <property type="match status" value="1"/>
</dbReference>